<dbReference type="InterPro" id="IPR036286">
    <property type="entry name" value="LexA/Signal_pep-like_sf"/>
</dbReference>
<dbReference type="PANTHER" id="PTHR33516:SF2">
    <property type="entry name" value="LEXA REPRESSOR-RELATED"/>
    <property type="match status" value="1"/>
</dbReference>
<accession>A0A084J8P3</accession>
<name>A0A084J8P3_9CLOT</name>
<dbReference type="InterPro" id="IPR015927">
    <property type="entry name" value="Peptidase_S24_S26A/B/C"/>
</dbReference>
<dbReference type="SUPFAM" id="SSF52540">
    <property type="entry name" value="P-loop containing nucleoside triphosphate hydrolases"/>
    <property type="match status" value="1"/>
</dbReference>
<dbReference type="AlphaFoldDB" id="A0A084J8P3"/>
<gene>
    <name evidence="9" type="ORF">IO99_15540</name>
</gene>
<evidence type="ECO:0000256" key="5">
    <source>
        <dbReference type="ARBA" id="ARBA00023204"/>
    </source>
</evidence>
<dbReference type="eggNOG" id="COG1974">
    <property type="taxonomic scope" value="Bacteria"/>
</dbReference>
<dbReference type="GO" id="GO:0006281">
    <property type="term" value="P:DNA repair"/>
    <property type="evidence" value="ECO:0007669"/>
    <property type="project" value="UniProtKB-KW"/>
</dbReference>
<evidence type="ECO:0000313" key="9">
    <source>
        <dbReference type="EMBL" id="KEZ85327.1"/>
    </source>
</evidence>
<keyword evidence="5" id="KW-0234">DNA repair</keyword>
<dbReference type="SUPFAM" id="SSF51306">
    <property type="entry name" value="LexA/Signal peptidase"/>
    <property type="match status" value="1"/>
</dbReference>
<evidence type="ECO:0000256" key="4">
    <source>
        <dbReference type="ARBA" id="ARBA00022813"/>
    </source>
</evidence>
<feature type="domain" description="Peptidase S24/S26A/S26B/S26C" evidence="8">
    <location>
        <begin position="378"/>
        <end position="493"/>
    </location>
</feature>
<evidence type="ECO:0000256" key="1">
    <source>
        <dbReference type="ARBA" id="ARBA00007484"/>
    </source>
</evidence>
<dbReference type="InterPro" id="IPR039418">
    <property type="entry name" value="LexA-like"/>
</dbReference>
<comment type="similarity">
    <text evidence="1 7">Belongs to the peptidase S24 family.</text>
</comment>
<evidence type="ECO:0000313" key="10">
    <source>
        <dbReference type="Proteomes" id="UP000028542"/>
    </source>
</evidence>
<dbReference type="GO" id="GO:0009432">
    <property type="term" value="P:SOS response"/>
    <property type="evidence" value="ECO:0007669"/>
    <property type="project" value="UniProtKB-KW"/>
</dbReference>
<dbReference type="InterPro" id="IPR006197">
    <property type="entry name" value="Peptidase_S24_LexA"/>
</dbReference>
<dbReference type="PRINTS" id="PR00726">
    <property type="entry name" value="LEXASERPTASE"/>
</dbReference>
<dbReference type="CDD" id="cd06529">
    <property type="entry name" value="S24_LexA-like"/>
    <property type="match status" value="1"/>
</dbReference>
<dbReference type="PANTHER" id="PTHR33516">
    <property type="entry name" value="LEXA REPRESSOR"/>
    <property type="match status" value="1"/>
</dbReference>
<keyword evidence="2" id="KW-0227">DNA damage</keyword>
<evidence type="ECO:0000256" key="2">
    <source>
        <dbReference type="ARBA" id="ARBA00022763"/>
    </source>
</evidence>
<reference evidence="9 10" key="1">
    <citation type="submission" date="2014-07" db="EMBL/GenBank/DDBJ databases">
        <title>Draft genome of Clostridium sulfidigenes 113A isolated from sediments associated with methane hydrate from Krishna Godavari basin.</title>
        <authorList>
            <person name="Honkalas V.S."/>
            <person name="Dabir A.P."/>
            <person name="Arora P."/>
            <person name="Dhakephalkar P.K."/>
        </authorList>
    </citation>
    <scope>NUCLEOTIDE SEQUENCE [LARGE SCALE GENOMIC DNA]</scope>
    <source>
        <strain evidence="9 10">113A</strain>
    </source>
</reference>
<organism evidence="9 10">
    <name type="scientific">Clostridium sulfidigenes</name>
    <dbReference type="NCBI Taxonomy" id="318464"/>
    <lineage>
        <taxon>Bacteria</taxon>
        <taxon>Bacillati</taxon>
        <taxon>Bacillota</taxon>
        <taxon>Clostridia</taxon>
        <taxon>Eubacteriales</taxon>
        <taxon>Clostridiaceae</taxon>
        <taxon>Clostridium</taxon>
    </lineage>
</organism>
<keyword evidence="10" id="KW-1185">Reference proteome</keyword>
<evidence type="ECO:0000259" key="8">
    <source>
        <dbReference type="Pfam" id="PF00717"/>
    </source>
</evidence>
<dbReference type="RefSeq" id="WP_035134801.1">
    <property type="nucleotide sequence ID" value="NZ_JPMD01000038.1"/>
</dbReference>
<dbReference type="Gene3D" id="2.10.109.10">
    <property type="entry name" value="Umud Fragment, subunit A"/>
    <property type="match status" value="1"/>
</dbReference>
<dbReference type="Pfam" id="PF00717">
    <property type="entry name" value="Peptidase_S24"/>
    <property type="match status" value="1"/>
</dbReference>
<keyword evidence="3 7" id="KW-0378">Hydrolase</keyword>
<dbReference type="InterPro" id="IPR050077">
    <property type="entry name" value="LexA_repressor"/>
</dbReference>
<evidence type="ECO:0000256" key="6">
    <source>
        <dbReference type="ARBA" id="ARBA00023236"/>
    </source>
</evidence>
<dbReference type="GO" id="GO:0016787">
    <property type="term" value="F:hydrolase activity"/>
    <property type="evidence" value="ECO:0007669"/>
    <property type="project" value="UniProtKB-KW"/>
</dbReference>
<evidence type="ECO:0000256" key="3">
    <source>
        <dbReference type="ARBA" id="ARBA00022801"/>
    </source>
</evidence>
<dbReference type="EMBL" id="JPMD01000038">
    <property type="protein sequence ID" value="KEZ85327.1"/>
    <property type="molecule type" value="Genomic_DNA"/>
</dbReference>
<sequence>MDIKQALSKFKEDKKHRFFIINGKEGIGKTRAALSRAIFLQDNYCIRENENILFISNEVLGDTLEEVKLDVNRDNTFFTYLNNNVEICSKKQLINKCFQYITSRNPLKGKRFCNKDVTKAFILEGIGELRQKERRINKVILTKNIDFLFDEILYIKHLYISSLEEYQNLNRKKRGFSLRKNSNSREAIYKLYSWYCNYMDENGLIDYIDEFKIVYDNIDKLKDLKYAHIIIDNVEQLTIEEVKFIRGLLKDFTYSNFILVKNINPINTPKPWLQYFKRNKDVTIFDSNKYKIINCSKVSKKNVTKKVIEQTIEEQINKELKEDEMVKNNEYIETYKYVDLKHNISHDFAIDTSSYNEVILNPNTTSEIIGDKEINKVPVYNEIAAGQPISINDEVEGQFNVPIYWLKGVQQPFILKVKGDSMINANIEDGDYIVINKQTMANHNEIVAVSIDGEATLKRLWLKGNKAVLMPENDKYYPIEIKEDNAYIIGKAVGLIKSTS</sequence>
<dbReference type="Proteomes" id="UP000028542">
    <property type="component" value="Unassembled WGS sequence"/>
</dbReference>
<keyword evidence="6" id="KW-0742">SOS response</keyword>
<proteinExistence type="inferred from homology"/>
<evidence type="ECO:0000256" key="7">
    <source>
        <dbReference type="RuleBase" id="RU003991"/>
    </source>
</evidence>
<keyword evidence="4 7" id="KW-0068">Autocatalytic cleavage</keyword>
<dbReference type="STRING" id="318464.IO99_15540"/>
<protein>
    <recommendedName>
        <fullName evidence="8">Peptidase S24/S26A/S26B/S26C domain-containing protein</fullName>
    </recommendedName>
</protein>
<comment type="caution">
    <text evidence="9">The sequence shown here is derived from an EMBL/GenBank/DDBJ whole genome shotgun (WGS) entry which is preliminary data.</text>
</comment>
<dbReference type="InterPro" id="IPR027417">
    <property type="entry name" value="P-loop_NTPase"/>
</dbReference>
<dbReference type="GO" id="GO:0003677">
    <property type="term" value="F:DNA binding"/>
    <property type="evidence" value="ECO:0007669"/>
    <property type="project" value="InterPro"/>
</dbReference>
<dbReference type="GO" id="GO:0006355">
    <property type="term" value="P:regulation of DNA-templated transcription"/>
    <property type="evidence" value="ECO:0007669"/>
    <property type="project" value="InterPro"/>
</dbReference>